<dbReference type="GO" id="GO:0003676">
    <property type="term" value="F:nucleic acid binding"/>
    <property type="evidence" value="ECO:0007669"/>
    <property type="project" value="InterPro"/>
</dbReference>
<keyword evidence="6" id="KW-1185">Reference proteome</keyword>
<evidence type="ECO:0000256" key="3">
    <source>
        <dbReference type="SAM" id="MobiDB-lite"/>
    </source>
</evidence>
<evidence type="ECO:0000256" key="1">
    <source>
        <dbReference type="PROSITE-ProRule" id="PRU00047"/>
    </source>
</evidence>
<evidence type="ECO:0000256" key="2">
    <source>
        <dbReference type="SAM" id="Coils"/>
    </source>
</evidence>
<keyword evidence="1" id="KW-0863">Zinc-finger</keyword>
<accession>A0A1J9Q572</accession>
<dbReference type="Proteomes" id="UP000242791">
    <property type="component" value="Unassembled WGS sequence"/>
</dbReference>
<feature type="region of interest" description="Disordered" evidence="3">
    <location>
        <begin position="1"/>
        <end position="46"/>
    </location>
</feature>
<reference evidence="5 6" key="1">
    <citation type="submission" date="2015-08" db="EMBL/GenBank/DDBJ databases">
        <title>Emmonsia species relationships and genome sequence.</title>
        <authorList>
            <person name="Cuomo C.A."/>
            <person name="Schwartz I.S."/>
            <person name="Kenyon C."/>
            <person name="De Hoog G.S."/>
            <person name="Govender N.P."/>
            <person name="Botha A."/>
            <person name="Moreno L."/>
            <person name="De Vries M."/>
            <person name="Munoz J.F."/>
            <person name="Stielow J.B."/>
        </authorList>
    </citation>
    <scope>NUCLEOTIDE SEQUENCE [LARGE SCALE GENOMIC DNA]</scope>
    <source>
        <strain evidence="5 6">EI222</strain>
    </source>
</reference>
<feature type="domain" description="CCHC-type" evidence="4">
    <location>
        <begin position="311"/>
        <end position="327"/>
    </location>
</feature>
<gene>
    <name evidence="5" type="ORF">ACJ73_05010</name>
</gene>
<evidence type="ECO:0000259" key="4">
    <source>
        <dbReference type="PROSITE" id="PS50158"/>
    </source>
</evidence>
<dbReference type="OrthoDB" id="4509126at2759"/>
<feature type="compositionally biased region" description="Polar residues" evidence="3">
    <location>
        <begin position="112"/>
        <end position="125"/>
    </location>
</feature>
<feature type="compositionally biased region" description="Polar residues" evidence="3">
    <location>
        <begin position="1"/>
        <end position="10"/>
    </location>
</feature>
<sequence>MYTRVTTQPKAQKPTRKRKKTDSLTAVQLNGTPNIEFTGNSDGRPNKLDEIPWLVTELKGIIAQQGQAVETLKTCCEELKADHKELIRQNSSLKDEITALRAQVTHKPDQRSWASIASNSGANGESSTPPPAPTPASTKVDRKDPPLCVRISAAQASDPMDYGGSLTRYLPVEEVKARVTDALQKNMPTKGVETIGIGTTKTGYIIRFRDKTSKDTASVNEGWGGSGTWETKQSWLDPDLKITEENELAQKGYKVEEIAWLKKRESTLGASASLGIWLDSAEAAELAVNNGMVFGHRYIGSIEAYQIKKKRCYRCLAFGHLAWNCKERLRCGFCTREHNTTNCRRESTPKCADCAERHPTGAT</sequence>
<evidence type="ECO:0000313" key="5">
    <source>
        <dbReference type="EMBL" id="OJD23632.1"/>
    </source>
</evidence>
<dbReference type="AlphaFoldDB" id="A0A1J9Q572"/>
<organism evidence="5 6">
    <name type="scientific">Blastomyces percursus</name>
    <dbReference type="NCBI Taxonomy" id="1658174"/>
    <lineage>
        <taxon>Eukaryota</taxon>
        <taxon>Fungi</taxon>
        <taxon>Dikarya</taxon>
        <taxon>Ascomycota</taxon>
        <taxon>Pezizomycotina</taxon>
        <taxon>Eurotiomycetes</taxon>
        <taxon>Eurotiomycetidae</taxon>
        <taxon>Onygenales</taxon>
        <taxon>Ajellomycetaceae</taxon>
        <taxon>Blastomyces</taxon>
    </lineage>
</organism>
<feature type="coiled-coil region" evidence="2">
    <location>
        <begin position="69"/>
        <end position="103"/>
    </location>
</feature>
<keyword evidence="1" id="KW-0862">Zinc</keyword>
<proteinExistence type="predicted"/>
<protein>
    <recommendedName>
        <fullName evidence="4">CCHC-type domain-containing protein</fullName>
    </recommendedName>
</protein>
<keyword evidence="1" id="KW-0479">Metal-binding</keyword>
<evidence type="ECO:0000313" key="6">
    <source>
        <dbReference type="Proteomes" id="UP000242791"/>
    </source>
</evidence>
<dbReference type="VEuPathDB" id="FungiDB:ACJ73_05010"/>
<dbReference type="STRING" id="1658174.A0A1J9Q572"/>
<dbReference type="PROSITE" id="PS50158">
    <property type="entry name" value="ZF_CCHC"/>
    <property type="match status" value="1"/>
</dbReference>
<dbReference type="InterPro" id="IPR001878">
    <property type="entry name" value="Znf_CCHC"/>
</dbReference>
<name>A0A1J9Q572_9EURO</name>
<keyword evidence="2" id="KW-0175">Coiled coil</keyword>
<dbReference type="EMBL" id="LGTZ01000745">
    <property type="protein sequence ID" value="OJD23632.1"/>
    <property type="molecule type" value="Genomic_DNA"/>
</dbReference>
<feature type="compositionally biased region" description="Polar residues" evidence="3">
    <location>
        <begin position="23"/>
        <end position="43"/>
    </location>
</feature>
<comment type="caution">
    <text evidence="5">The sequence shown here is derived from an EMBL/GenBank/DDBJ whole genome shotgun (WGS) entry which is preliminary data.</text>
</comment>
<feature type="region of interest" description="Disordered" evidence="3">
    <location>
        <begin position="104"/>
        <end position="144"/>
    </location>
</feature>
<dbReference type="GO" id="GO:0008270">
    <property type="term" value="F:zinc ion binding"/>
    <property type="evidence" value="ECO:0007669"/>
    <property type="project" value="UniProtKB-KW"/>
</dbReference>